<organism evidence="2 3">
    <name type="scientific">Acinetobacter pseudolwoffii</name>
    <dbReference type="NCBI Taxonomy" id="2053287"/>
    <lineage>
        <taxon>Bacteria</taxon>
        <taxon>Pseudomonadati</taxon>
        <taxon>Pseudomonadota</taxon>
        <taxon>Gammaproteobacteria</taxon>
        <taxon>Moraxellales</taxon>
        <taxon>Moraxellaceae</taxon>
        <taxon>Acinetobacter</taxon>
    </lineage>
</organism>
<dbReference type="EMBL" id="PHRG01000011">
    <property type="protein sequence ID" value="PJO74436.1"/>
    <property type="molecule type" value="Genomic_DNA"/>
</dbReference>
<feature type="region of interest" description="Disordered" evidence="1">
    <location>
        <begin position="29"/>
        <end position="48"/>
    </location>
</feature>
<accession>A0A2H9YP62</accession>
<sequence>MKDFLKRIFGQGKNLPPKLPKHMEMKNLTVGSIPPPIPSNKGSGLPISSLPPPFPKGAFVAGGMGFGVLPPPFPTTAVVDTWSKKPALAKNSDFDDNYPLGYQTIDPNEDPTNPLRHAFDTWSDI</sequence>
<dbReference type="AlphaFoldDB" id="A0A2H9YP62"/>
<proteinExistence type="predicted"/>
<dbReference type="Proteomes" id="UP000243446">
    <property type="component" value="Unassembled WGS sequence"/>
</dbReference>
<gene>
    <name evidence="2" type="ORF">CWI32_13555</name>
</gene>
<dbReference type="GeneID" id="97177932"/>
<dbReference type="RefSeq" id="WP_100535538.1">
    <property type="nucleotide sequence ID" value="NZ_JBHRWM010000019.1"/>
</dbReference>
<evidence type="ECO:0000313" key="2">
    <source>
        <dbReference type="EMBL" id="PJO74436.1"/>
    </source>
</evidence>
<evidence type="ECO:0000313" key="3">
    <source>
        <dbReference type="Proteomes" id="UP000243446"/>
    </source>
</evidence>
<name>A0A2H9YP62_9GAMM</name>
<feature type="region of interest" description="Disordered" evidence="1">
    <location>
        <begin position="103"/>
        <end position="125"/>
    </location>
</feature>
<protein>
    <submittedName>
        <fullName evidence="2">Uncharacterized protein</fullName>
    </submittedName>
</protein>
<reference evidence="2 3" key="1">
    <citation type="submission" date="2017-11" db="EMBL/GenBank/DDBJ databases">
        <title>Revising the taxonomy of the Acinetobacter lwoffii group: the description of Acinetobacter pseudolwoffii sp. nov. and emended description of Acinetobacter lwoffii.</title>
        <authorList>
            <person name="Nemec A."/>
            <person name="Radolfova-Krizova L."/>
        </authorList>
    </citation>
    <scope>NUCLEOTIDE SEQUENCE [LARGE SCALE GENOMIC DNA]</scope>
    <source>
        <strain evidence="2 3">ANC 5044</strain>
    </source>
</reference>
<evidence type="ECO:0000256" key="1">
    <source>
        <dbReference type="SAM" id="MobiDB-lite"/>
    </source>
</evidence>
<comment type="caution">
    <text evidence="2">The sequence shown here is derived from an EMBL/GenBank/DDBJ whole genome shotgun (WGS) entry which is preliminary data.</text>
</comment>